<sequence length="635" mass="69699">MTDSLAGSKQDRKKSAHWTEADTSILINVLLRHKDSGRTQDNGFKPEVWREAAECVKGTTMSGGPKTPDACKSRWQRLQRDFKAVKELELVPGFTFDRAANKLSASKESWAAAEKTHEASKCQKIHLPNYDALTTLCPVDINALRLRSRSNRPRSSMGAMSDTPSLLSTMSSAPSGNPQTPQMGVTTVLGTPTGMMGHVGMSIGLGDGMINWDGGDMETEQDFGGSFTMPDGQVITMSRAQKRMSTAFGSNLSNNTTNHPDTDGGMILDQRGSPAKKQKTSSTHHPPRHSAMSSQQIMYGMHVTAQPAHSPEYSMPGHLQGLSNAGVPSLLSPSHNAASASLQAVTGHQAQHVHPAMQPQHHDPQLNHHVPHMHQPQPQQPPQPQHHQQPHHHHQNPTQPRNHPHLHIGHHQPEAPVHQLQQGQDHGNHHVTVQRKDHSLHHSQQQHRLPQQPQQQQEQQHHHQQTHSQHQHQSQDNASVLQKNDASGGYAPPSHPPSNRPSPPAAQSQRHSPILPDSASDYSGQVPNSAPAALSALPEAITRVTTPTPLATGTSTGLIGGTPAKDVSTLSESQRRTDAIWQLQTRETHMVDEDMVEVLEEFESNVAAADTYLAIQREGLRRRYLHKIVKRRKGG</sequence>
<evidence type="ECO:0000313" key="3">
    <source>
        <dbReference type="EMBL" id="KAK1922215.1"/>
    </source>
</evidence>
<dbReference type="Proteomes" id="UP001182556">
    <property type="component" value="Unassembled WGS sequence"/>
</dbReference>
<feature type="compositionally biased region" description="Low complexity" evidence="1">
    <location>
        <begin position="466"/>
        <end position="475"/>
    </location>
</feature>
<dbReference type="PANTHER" id="PTHR46929:SF3">
    <property type="entry name" value="MYB_SANT-LIKE DOMAIN-CONTAINING PROTEIN"/>
    <property type="match status" value="1"/>
</dbReference>
<feature type="region of interest" description="Disordered" evidence="1">
    <location>
        <begin position="432"/>
        <end position="530"/>
    </location>
</feature>
<organism evidence="3 4">
    <name type="scientific">Papiliotrema laurentii</name>
    <name type="common">Cryptococcus laurentii</name>
    <dbReference type="NCBI Taxonomy" id="5418"/>
    <lineage>
        <taxon>Eukaryota</taxon>
        <taxon>Fungi</taxon>
        <taxon>Dikarya</taxon>
        <taxon>Basidiomycota</taxon>
        <taxon>Agaricomycotina</taxon>
        <taxon>Tremellomycetes</taxon>
        <taxon>Tremellales</taxon>
        <taxon>Rhynchogastremaceae</taxon>
        <taxon>Papiliotrema</taxon>
    </lineage>
</organism>
<feature type="region of interest" description="Disordered" evidence="1">
    <location>
        <begin position="545"/>
        <end position="571"/>
    </location>
</feature>
<accession>A0AAD9CXC1</accession>
<comment type="caution">
    <text evidence="3">The sequence shown here is derived from an EMBL/GenBank/DDBJ whole genome shotgun (WGS) entry which is preliminary data.</text>
</comment>
<feature type="compositionally biased region" description="Low complexity" evidence="1">
    <location>
        <begin position="446"/>
        <end position="458"/>
    </location>
</feature>
<dbReference type="InterPro" id="IPR024752">
    <property type="entry name" value="Myb/SANT-like_dom"/>
</dbReference>
<evidence type="ECO:0000313" key="4">
    <source>
        <dbReference type="Proteomes" id="UP001182556"/>
    </source>
</evidence>
<evidence type="ECO:0000259" key="2">
    <source>
        <dbReference type="PROSITE" id="PS50090"/>
    </source>
</evidence>
<feature type="compositionally biased region" description="Low complexity" evidence="1">
    <location>
        <begin position="545"/>
        <end position="557"/>
    </location>
</feature>
<dbReference type="InterPro" id="IPR001005">
    <property type="entry name" value="SANT/Myb"/>
</dbReference>
<feature type="region of interest" description="Disordered" evidence="1">
    <location>
        <begin position="248"/>
        <end position="293"/>
    </location>
</feature>
<feature type="compositionally biased region" description="Polar residues" evidence="1">
    <location>
        <begin position="331"/>
        <end position="349"/>
    </location>
</feature>
<dbReference type="AlphaFoldDB" id="A0AAD9CXC1"/>
<feature type="compositionally biased region" description="Pro residues" evidence="1">
    <location>
        <begin position="493"/>
        <end position="504"/>
    </location>
</feature>
<reference evidence="3" key="1">
    <citation type="submission" date="2023-02" db="EMBL/GenBank/DDBJ databases">
        <title>Identification and recombinant expression of a fungal hydrolase from Papiliotrema laurentii that hydrolyzes apple cutin and clears colloidal polyester polyurethane.</title>
        <authorList>
            <consortium name="DOE Joint Genome Institute"/>
            <person name="Roman V.A."/>
            <person name="Bojanowski C."/>
            <person name="Crable B.R."/>
            <person name="Wagner D.N."/>
            <person name="Hung C.S."/>
            <person name="Nadeau L.J."/>
            <person name="Schratz L."/>
            <person name="Haridas S."/>
            <person name="Pangilinan J."/>
            <person name="Lipzen A."/>
            <person name="Na H."/>
            <person name="Yan M."/>
            <person name="Ng V."/>
            <person name="Grigoriev I.V."/>
            <person name="Spatafora J.W."/>
            <person name="Barlow D."/>
            <person name="Biffinger J."/>
            <person name="Kelley-Loughnane N."/>
            <person name="Varaljay V.A."/>
            <person name="Crookes-Goodson W.J."/>
        </authorList>
    </citation>
    <scope>NUCLEOTIDE SEQUENCE</scope>
    <source>
        <strain evidence="3">5307AH</strain>
    </source>
</reference>
<dbReference type="EMBL" id="JAODAN010000009">
    <property type="protein sequence ID" value="KAK1922215.1"/>
    <property type="molecule type" value="Genomic_DNA"/>
</dbReference>
<name>A0AAD9CXC1_PAPLA</name>
<evidence type="ECO:0000256" key="1">
    <source>
        <dbReference type="SAM" id="MobiDB-lite"/>
    </source>
</evidence>
<feature type="region of interest" description="Disordered" evidence="1">
    <location>
        <begin position="326"/>
        <end position="410"/>
    </location>
</feature>
<dbReference type="PANTHER" id="PTHR46929">
    <property type="entry name" value="EXPRESSED PROTEIN"/>
    <property type="match status" value="1"/>
</dbReference>
<proteinExistence type="predicted"/>
<feature type="compositionally biased region" description="Polar residues" evidence="1">
    <location>
        <begin position="476"/>
        <end position="485"/>
    </location>
</feature>
<feature type="compositionally biased region" description="Polar residues" evidence="1">
    <location>
        <begin position="248"/>
        <end position="259"/>
    </location>
</feature>
<protein>
    <recommendedName>
        <fullName evidence="2">Myb-like domain-containing protein</fullName>
    </recommendedName>
</protein>
<gene>
    <name evidence="3" type="ORF">DB88DRAFT_512642</name>
</gene>
<dbReference type="PROSITE" id="PS50090">
    <property type="entry name" value="MYB_LIKE"/>
    <property type="match status" value="1"/>
</dbReference>
<dbReference type="Gene3D" id="1.10.10.60">
    <property type="entry name" value="Homeodomain-like"/>
    <property type="match status" value="1"/>
</dbReference>
<feature type="compositionally biased region" description="Polar residues" evidence="1">
    <location>
        <begin position="162"/>
        <end position="182"/>
    </location>
</feature>
<feature type="region of interest" description="Disordered" evidence="1">
    <location>
        <begin position="148"/>
        <end position="182"/>
    </location>
</feature>
<feature type="domain" description="Myb-like" evidence="2">
    <location>
        <begin position="10"/>
        <end position="79"/>
    </location>
</feature>
<keyword evidence="4" id="KW-1185">Reference proteome</keyword>
<dbReference type="Pfam" id="PF12776">
    <property type="entry name" value="Myb_DNA-bind_3"/>
    <property type="match status" value="1"/>
</dbReference>